<evidence type="ECO:0000256" key="2">
    <source>
        <dbReference type="SAM" id="SignalP"/>
    </source>
</evidence>
<keyword evidence="1" id="KW-1133">Transmembrane helix</keyword>
<evidence type="ECO:0000313" key="3">
    <source>
        <dbReference type="EMBL" id="ORY05048.1"/>
    </source>
</evidence>
<organism evidence="3 4">
    <name type="scientific">Clohesyomyces aquaticus</name>
    <dbReference type="NCBI Taxonomy" id="1231657"/>
    <lineage>
        <taxon>Eukaryota</taxon>
        <taxon>Fungi</taxon>
        <taxon>Dikarya</taxon>
        <taxon>Ascomycota</taxon>
        <taxon>Pezizomycotina</taxon>
        <taxon>Dothideomycetes</taxon>
        <taxon>Pleosporomycetidae</taxon>
        <taxon>Pleosporales</taxon>
        <taxon>Lindgomycetaceae</taxon>
        <taxon>Clohesyomyces</taxon>
    </lineage>
</organism>
<dbReference type="Proteomes" id="UP000193144">
    <property type="component" value="Unassembled WGS sequence"/>
</dbReference>
<evidence type="ECO:0000313" key="4">
    <source>
        <dbReference type="Proteomes" id="UP000193144"/>
    </source>
</evidence>
<feature type="signal peptide" evidence="2">
    <location>
        <begin position="1"/>
        <end position="20"/>
    </location>
</feature>
<feature type="transmembrane region" description="Helical" evidence="1">
    <location>
        <begin position="115"/>
        <end position="136"/>
    </location>
</feature>
<gene>
    <name evidence="3" type="ORF">BCR34DRAFT_572250</name>
</gene>
<comment type="caution">
    <text evidence="3">The sequence shown here is derived from an EMBL/GenBank/DDBJ whole genome shotgun (WGS) entry which is preliminary data.</text>
</comment>
<keyword evidence="4" id="KW-1185">Reference proteome</keyword>
<sequence>MTSWRCLVPLVCGFAGFTARFRIPGNACSWVAPVLVQPMYTTLLPGGSSCHTPTIWPQLSHPGNTAGSSRHSWRLHDSQHRKIQAKSGLWFRNHAYRARLFFSTMDEHMATVKRVIFQIILALGAGIVLAALLPAIQAPLLEEDTAAATAKWRFAQSFGFI</sequence>
<name>A0A1Y1Z444_9PLEO</name>
<keyword evidence="1" id="KW-0812">Transmembrane</keyword>
<feature type="chain" id="PRO_5012666131" evidence="2">
    <location>
        <begin position="21"/>
        <end position="161"/>
    </location>
</feature>
<evidence type="ECO:0000256" key="1">
    <source>
        <dbReference type="SAM" id="Phobius"/>
    </source>
</evidence>
<proteinExistence type="predicted"/>
<keyword evidence="2" id="KW-0732">Signal</keyword>
<dbReference type="AlphaFoldDB" id="A0A1Y1Z444"/>
<dbReference type="EMBL" id="MCFA01000129">
    <property type="protein sequence ID" value="ORY05048.1"/>
    <property type="molecule type" value="Genomic_DNA"/>
</dbReference>
<protein>
    <submittedName>
        <fullName evidence="3">Uncharacterized protein</fullName>
    </submittedName>
</protein>
<accession>A0A1Y1Z444</accession>
<reference evidence="3 4" key="1">
    <citation type="submission" date="2016-07" db="EMBL/GenBank/DDBJ databases">
        <title>Pervasive Adenine N6-methylation of Active Genes in Fungi.</title>
        <authorList>
            <consortium name="DOE Joint Genome Institute"/>
            <person name="Mondo S.J."/>
            <person name="Dannebaum R.O."/>
            <person name="Kuo R.C."/>
            <person name="Labutti K."/>
            <person name="Haridas S."/>
            <person name="Kuo A."/>
            <person name="Salamov A."/>
            <person name="Ahrendt S.R."/>
            <person name="Lipzen A."/>
            <person name="Sullivan W."/>
            <person name="Andreopoulos W.B."/>
            <person name="Clum A."/>
            <person name="Lindquist E."/>
            <person name="Daum C."/>
            <person name="Ramamoorthy G.K."/>
            <person name="Gryganskyi A."/>
            <person name="Culley D."/>
            <person name="Magnuson J.K."/>
            <person name="James T.Y."/>
            <person name="O'Malley M.A."/>
            <person name="Stajich J.E."/>
            <person name="Spatafora J.W."/>
            <person name="Visel A."/>
            <person name="Grigoriev I.V."/>
        </authorList>
    </citation>
    <scope>NUCLEOTIDE SEQUENCE [LARGE SCALE GENOMIC DNA]</scope>
    <source>
        <strain evidence="3 4">CBS 115471</strain>
    </source>
</reference>
<keyword evidence="1" id="KW-0472">Membrane</keyword>